<reference evidence="1 2" key="1">
    <citation type="submission" date="2016-10" db="EMBL/GenBank/DDBJ databases">
        <authorList>
            <person name="de Groot N.N."/>
        </authorList>
    </citation>
    <scope>NUCLEOTIDE SEQUENCE [LARGE SCALE GENOMIC DNA]</scope>
    <source>
        <strain evidence="1 2">AR40</strain>
    </source>
</reference>
<proteinExistence type="predicted"/>
<dbReference type="InterPro" id="IPR036390">
    <property type="entry name" value="WH_DNA-bd_sf"/>
</dbReference>
<accession>A0A1H9KC92</accession>
<sequence>MSDIACIYEMNMLKENERMESDLLTGRGMDILLCVMNERKYASDIAKELMMPVCSVQLYLNRLEKAGLVKTEKKLLSNNTIKMEYSLIKEDLEIINSIMGKDALSGERNRKVEIAAQHFAGLTKKAIRSANCNSDMPNIIKTSFMKAKKDDMEKFLSEINDLYKKYLDKEDLSAEETYSLMTVLAPFDVEGK</sequence>
<dbReference type="SUPFAM" id="SSF46785">
    <property type="entry name" value="Winged helix' DNA-binding domain"/>
    <property type="match status" value="1"/>
</dbReference>
<protein>
    <submittedName>
        <fullName evidence="1">Regulatory protein, arsR family</fullName>
    </submittedName>
</protein>
<dbReference type="AlphaFoldDB" id="A0A1H9KC92"/>
<dbReference type="EMBL" id="FOGJ01000001">
    <property type="protein sequence ID" value="SEQ96719.1"/>
    <property type="molecule type" value="Genomic_DNA"/>
</dbReference>
<evidence type="ECO:0000313" key="1">
    <source>
        <dbReference type="EMBL" id="SEQ96719.1"/>
    </source>
</evidence>
<dbReference type="InterPro" id="IPR036388">
    <property type="entry name" value="WH-like_DNA-bd_sf"/>
</dbReference>
<evidence type="ECO:0000313" key="2">
    <source>
        <dbReference type="Proteomes" id="UP000182584"/>
    </source>
</evidence>
<dbReference type="Proteomes" id="UP000182584">
    <property type="component" value="Unassembled WGS sequence"/>
</dbReference>
<dbReference type="RefSeq" id="WP_074753616.1">
    <property type="nucleotide sequence ID" value="NZ_FOGJ01000001.1"/>
</dbReference>
<dbReference type="OrthoDB" id="2049156at2"/>
<dbReference type="Gene3D" id="1.10.10.10">
    <property type="entry name" value="Winged helix-like DNA-binding domain superfamily/Winged helix DNA-binding domain"/>
    <property type="match status" value="1"/>
</dbReference>
<name>A0A1H9KC92_BUTFI</name>
<gene>
    <name evidence="1" type="ORF">SAMN04487884_1015</name>
</gene>
<organism evidence="1 2">
    <name type="scientific">Butyrivibrio fibrisolvens</name>
    <dbReference type="NCBI Taxonomy" id="831"/>
    <lineage>
        <taxon>Bacteria</taxon>
        <taxon>Bacillati</taxon>
        <taxon>Bacillota</taxon>
        <taxon>Clostridia</taxon>
        <taxon>Lachnospirales</taxon>
        <taxon>Lachnospiraceae</taxon>
        <taxon>Butyrivibrio</taxon>
    </lineage>
</organism>